<dbReference type="PANTHER" id="PTHR24216">
    <property type="entry name" value="PAXILLIN-RELATED"/>
    <property type="match status" value="1"/>
</dbReference>
<feature type="compositionally biased region" description="Polar residues" evidence="1">
    <location>
        <begin position="649"/>
        <end position="658"/>
    </location>
</feature>
<feature type="region of interest" description="Disordered" evidence="1">
    <location>
        <begin position="1"/>
        <end position="77"/>
    </location>
</feature>
<feature type="compositionally biased region" description="Polar residues" evidence="1">
    <location>
        <begin position="672"/>
        <end position="685"/>
    </location>
</feature>
<dbReference type="VEuPathDB" id="FungiDB:BD410DRAFT_790297"/>
<dbReference type="SUPFAM" id="SSF48452">
    <property type="entry name" value="TPR-like"/>
    <property type="match status" value="1"/>
</dbReference>
<dbReference type="AlphaFoldDB" id="A0A4Y7Q0M2"/>
<protein>
    <submittedName>
        <fullName evidence="2">Uncharacterized protein</fullName>
    </submittedName>
</protein>
<dbReference type="STRING" id="50990.A0A4Y7Q0M2"/>
<dbReference type="InterPro" id="IPR011990">
    <property type="entry name" value="TPR-like_helical_dom_sf"/>
</dbReference>
<reference evidence="2 3" key="1">
    <citation type="submission" date="2018-06" db="EMBL/GenBank/DDBJ databases">
        <title>A transcriptomic atlas of mushroom development highlights an independent origin of complex multicellularity.</title>
        <authorList>
            <consortium name="DOE Joint Genome Institute"/>
            <person name="Krizsan K."/>
            <person name="Almasi E."/>
            <person name="Merenyi Z."/>
            <person name="Sahu N."/>
            <person name="Viragh M."/>
            <person name="Koszo T."/>
            <person name="Mondo S."/>
            <person name="Kiss B."/>
            <person name="Balint B."/>
            <person name="Kues U."/>
            <person name="Barry K."/>
            <person name="Hegedus J.C."/>
            <person name="Henrissat B."/>
            <person name="Johnson J."/>
            <person name="Lipzen A."/>
            <person name="Ohm R."/>
            <person name="Nagy I."/>
            <person name="Pangilinan J."/>
            <person name="Yan J."/>
            <person name="Xiong Y."/>
            <person name="Grigoriev I.V."/>
            <person name="Hibbett D.S."/>
            <person name="Nagy L.G."/>
        </authorList>
    </citation>
    <scope>NUCLEOTIDE SEQUENCE [LARGE SCALE GENOMIC DNA]</scope>
    <source>
        <strain evidence="2 3">SZMC22713</strain>
    </source>
</reference>
<feature type="region of interest" description="Disordered" evidence="1">
    <location>
        <begin position="485"/>
        <end position="505"/>
    </location>
</feature>
<evidence type="ECO:0000256" key="1">
    <source>
        <dbReference type="SAM" id="MobiDB-lite"/>
    </source>
</evidence>
<sequence length="785" mass="83218">MDPATFSAADSRMPPPPPSPSPTVNRIRERERGFPSRVDNNISPPDSPRTPHSSFLPPPLFPSPEPGKAHPPPVDPGVFRSVTSIRKLIDEASELSVRAASGLSAAALGSIRSPNTGGMNSPWATAQAFGLNPLGDQGGGGRNVTMSANRVHRLRVLAVQKLAAAYKADEIASSVMVMQGGSVFDDIAEKVLKVDPTNVDARYVHFFHEKIPSRQLAESTTTSILDELIAANPQRLEFFRTRGIVHCFRDEYTLAIKDFTHALKEARALRRARTSHNGGANGATETRAKGKRKKAKSNGQAPPSGTSAVVEGPDGEQLLLHPSVLPDAPDPIEPQLLFHRGAAYLAHALFAVEEAILKLEGIQKAPVGDGAELRLCYIENGKYGGTEIGNPDGPLGRNDGEKARAYRRVLADEGMKEQVYALLKKSIRDHEKFLSHFDTLESGEGDANVPIAQRVERAFLLSESLRPGSRADSFSTASSYHTSNPYSSASTPYQQQTPPSLSHLPPPIPFTTYHPLLVEAHFSILLSHLLLGDFSTLLPAFARAATLVAGLEGYPVFLPPRSMAQAEFVETLERLAGGWRAGAGAGVAEGLGAGLGLGFGVGKGKEVIAIEDSRTQSGTTLNCKTEDSSASASGSTSHTSAPSQSPSTNNDANANTCAPSPSPRPTLPSLSNKSTATNPTSSLPSMRTLLAPVIRRQTERHAAANSTALSTTYKTNSPGADDRDNGYNNSGNGNIGGNGGNGRGGGRAINIPLHGPRVEILLAWIGAVHLPDLECEIEGDMGESV</sequence>
<keyword evidence="3" id="KW-1185">Reference proteome</keyword>
<dbReference type="Proteomes" id="UP000294933">
    <property type="component" value="Unassembled WGS sequence"/>
</dbReference>
<dbReference type="PANTHER" id="PTHR24216:SF65">
    <property type="entry name" value="PAXILLIN-LIKE PROTEIN 1"/>
    <property type="match status" value="1"/>
</dbReference>
<organism evidence="2 3">
    <name type="scientific">Rickenella mellea</name>
    <dbReference type="NCBI Taxonomy" id="50990"/>
    <lineage>
        <taxon>Eukaryota</taxon>
        <taxon>Fungi</taxon>
        <taxon>Dikarya</taxon>
        <taxon>Basidiomycota</taxon>
        <taxon>Agaricomycotina</taxon>
        <taxon>Agaricomycetes</taxon>
        <taxon>Hymenochaetales</taxon>
        <taxon>Rickenellaceae</taxon>
        <taxon>Rickenella</taxon>
    </lineage>
</organism>
<feature type="compositionally biased region" description="Low complexity" evidence="1">
    <location>
        <begin position="628"/>
        <end position="648"/>
    </location>
</feature>
<dbReference type="OrthoDB" id="420046at2759"/>
<proteinExistence type="predicted"/>
<evidence type="ECO:0000313" key="2">
    <source>
        <dbReference type="EMBL" id="TDL20945.1"/>
    </source>
</evidence>
<feature type="compositionally biased region" description="Polar residues" evidence="1">
    <location>
        <begin position="297"/>
        <end position="307"/>
    </location>
</feature>
<feature type="compositionally biased region" description="Polar residues" evidence="1">
    <location>
        <begin position="485"/>
        <end position="497"/>
    </location>
</feature>
<feature type="non-terminal residue" evidence="2">
    <location>
        <position position="785"/>
    </location>
</feature>
<evidence type="ECO:0000313" key="3">
    <source>
        <dbReference type="Proteomes" id="UP000294933"/>
    </source>
</evidence>
<dbReference type="EMBL" id="ML170184">
    <property type="protein sequence ID" value="TDL20945.1"/>
    <property type="molecule type" value="Genomic_DNA"/>
</dbReference>
<accession>A0A4Y7Q0M2</accession>
<name>A0A4Y7Q0M2_9AGAM</name>
<feature type="region of interest" description="Disordered" evidence="1">
    <location>
        <begin position="271"/>
        <end position="312"/>
    </location>
</feature>
<feature type="compositionally biased region" description="Pro residues" evidence="1">
    <location>
        <begin position="56"/>
        <end position="75"/>
    </location>
</feature>
<feature type="compositionally biased region" description="Gly residues" evidence="1">
    <location>
        <begin position="733"/>
        <end position="742"/>
    </location>
</feature>
<feature type="compositionally biased region" description="Polar residues" evidence="1">
    <location>
        <begin position="704"/>
        <end position="718"/>
    </location>
</feature>
<feature type="region of interest" description="Disordered" evidence="1">
    <location>
        <begin position="699"/>
        <end position="742"/>
    </location>
</feature>
<feature type="region of interest" description="Disordered" evidence="1">
    <location>
        <begin position="616"/>
        <end position="687"/>
    </location>
</feature>
<gene>
    <name evidence="2" type="ORF">BD410DRAFT_790297</name>
</gene>